<feature type="compositionally biased region" description="Gly residues" evidence="1">
    <location>
        <begin position="1"/>
        <end position="11"/>
    </location>
</feature>
<feature type="non-terminal residue" evidence="2">
    <location>
        <position position="583"/>
    </location>
</feature>
<dbReference type="AlphaFoldDB" id="A0AAD3DZQ3"/>
<feature type="compositionally biased region" description="Polar residues" evidence="1">
    <location>
        <begin position="65"/>
        <end position="90"/>
    </location>
</feature>
<dbReference type="EMBL" id="BMAR01000031">
    <property type="protein sequence ID" value="GFR49613.1"/>
    <property type="molecule type" value="Genomic_DNA"/>
</dbReference>
<sequence>MAQASGSGGNPGTTSALRTPQSTGKPKQKAASARKDPGGPKPSSIALAEQASLPQKGSAAACEGRNSQASAWDRNAGNSRTMAKSGLDNNNNDDEVSMAELDACLAAGSASIEVVLPVAAAAAPAAAAAVAPCSAAAAAAVVSQSQAGQGSAARCRIARASPGCSWDGGRRVVRCQSPMELCIAVQSAQKQKRAVPLLAGGSPVTAAGFRGAIGSGSAAAAAPPLLRTPPHGGGVMAAGAKPVTPGSAQVRLQLPEACPVQSIRAAAAVDVQGAAAAAVEGHRSKQGAPPAAEQQLRRPNAVAARDEAAAATGAGAAAAAVVAPCNKAPARVTAVRFSAAEAPTSAHRQTTPSGIVATATAATPAATCAAPGAPTAIARSSVAPPSTTDTNASLTIAQLAVMAAARTQEPTRQERVERTATQPAAAGPVTTDKAAAADEDAAAAGALQLSGGDDGDNGAVSPAEEQQQQPQRVRDRAAVVSKDTGERAQRRAGGRGGRGGRRGGAAGGRGRRASAASAVAAEDRSRSVTPPPTLRGASQPMIDLADSGDESSPDVPIGKLAAATAAATVSCAGPSLASLAAAA</sequence>
<keyword evidence="3" id="KW-1185">Reference proteome</keyword>
<proteinExistence type="predicted"/>
<evidence type="ECO:0000256" key="1">
    <source>
        <dbReference type="SAM" id="MobiDB-lite"/>
    </source>
</evidence>
<protein>
    <submittedName>
        <fullName evidence="2">Uncharacterized protein</fullName>
    </submittedName>
</protein>
<evidence type="ECO:0000313" key="3">
    <source>
        <dbReference type="Proteomes" id="UP001054857"/>
    </source>
</evidence>
<gene>
    <name evidence="2" type="ORF">Agub_g11636</name>
</gene>
<feature type="compositionally biased region" description="Polar residues" evidence="1">
    <location>
        <begin position="12"/>
        <end position="25"/>
    </location>
</feature>
<feature type="compositionally biased region" description="Basic residues" evidence="1">
    <location>
        <begin position="490"/>
        <end position="501"/>
    </location>
</feature>
<feature type="compositionally biased region" description="Basic and acidic residues" evidence="1">
    <location>
        <begin position="472"/>
        <end position="489"/>
    </location>
</feature>
<comment type="caution">
    <text evidence="2">The sequence shown here is derived from an EMBL/GenBank/DDBJ whole genome shotgun (WGS) entry which is preliminary data.</text>
</comment>
<feature type="region of interest" description="Disordered" evidence="1">
    <location>
        <begin position="405"/>
        <end position="556"/>
    </location>
</feature>
<reference evidence="2 3" key="1">
    <citation type="journal article" date="2021" name="Sci. Rep.">
        <title>Genome sequencing of the multicellular alga Astrephomene provides insights into convergent evolution of germ-soma differentiation.</title>
        <authorList>
            <person name="Yamashita S."/>
            <person name="Yamamoto K."/>
            <person name="Matsuzaki R."/>
            <person name="Suzuki S."/>
            <person name="Yamaguchi H."/>
            <person name="Hirooka S."/>
            <person name="Minakuchi Y."/>
            <person name="Miyagishima S."/>
            <person name="Kawachi M."/>
            <person name="Toyoda A."/>
            <person name="Nozaki H."/>
        </authorList>
    </citation>
    <scope>NUCLEOTIDE SEQUENCE [LARGE SCALE GENOMIC DNA]</scope>
    <source>
        <strain evidence="2 3">NIES-4017</strain>
    </source>
</reference>
<evidence type="ECO:0000313" key="2">
    <source>
        <dbReference type="EMBL" id="GFR49613.1"/>
    </source>
</evidence>
<dbReference type="Proteomes" id="UP001054857">
    <property type="component" value="Unassembled WGS sequence"/>
</dbReference>
<feature type="compositionally biased region" description="Low complexity" evidence="1">
    <location>
        <begin position="442"/>
        <end position="451"/>
    </location>
</feature>
<feature type="compositionally biased region" description="Basic and acidic residues" evidence="1">
    <location>
        <begin position="409"/>
        <end position="418"/>
    </location>
</feature>
<name>A0AAD3DZQ3_9CHLO</name>
<accession>A0AAD3DZQ3</accession>
<organism evidence="2 3">
    <name type="scientific">Astrephomene gubernaculifera</name>
    <dbReference type="NCBI Taxonomy" id="47775"/>
    <lineage>
        <taxon>Eukaryota</taxon>
        <taxon>Viridiplantae</taxon>
        <taxon>Chlorophyta</taxon>
        <taxon>core chlorophytes</taxon>
        <taxon>Chlorophyceae</taxon>
        <taxon>CS clade</taxon>
        <taxon>Chlamydomonadales</taxon>
        <taxon>Astrephomenaceae</taxon>
        <taxon>Astrephomene</taxon>
    </lineage>
</organism>
<feature type="region of interest" description="Disordered" evidence="1">
    <location>
        <begin position="1"/>
        <end position="94"/>
    </location>
</feature>